<dbReference type="eggNOG" id="COG2222">
    <property type="taxonomic scope" value="Bacteria"/>
</dbReference>
<keyword evidence="4" id="KW-1185">Reference proteome</keyword>
<dbReference type="InterPro" id="IPR035466">
    <property type="entry name" value="GlmS/AgaS_SIS"/>
</dbReference>
<proteinExistence type="predicted"/>
<dbReference type="OrthoDB" id="9779207at2"/>
<reference evidence="3 4" key="1">
    <citation type="journal article" date="2010" name="Stand. Genomic Sci.">
        <title>Complete genome sequence of Spirochaeta smaragdinae type strain (SEBR 4228).</title>
        <authorList>
            <person name="Mavromatis K."/>
            <person name="Yasawong M."/>
            <person name="Chertkov O."/>
            <person name="Lapidus A."/>
            <person name="Lucas S."/>
            <person name="Nolan M."/>
            <person name="Del Rio T.G."/>
            <person name="Tice H."/>
            <person name="Cheng J.F."/>
            <person name="Pitluck S."/>
            <person name="Liolios K."/>
            <person name="Ivanova N."/>
            <person name="Tapia R."/>
            <person name="Han C."/>
            <person name="Bruce D."/>
            <person name="Goodwin L."/>
            <person name="Pati A."/>
            <person name="Chen A."/>
            <person name="Palaniappan K."/>
            <person name="Land M."/>
            <person name="Hauser L."/>
            <person name="Chang Y.J."/>
            <person name="Jeffries C.D."/>
            <person name="Detter J.C."/>
            <person name="Rohde M."/>
            <person name="Brambilla E."/>
            <person name="Spring S."/>
            <person name="Goker M."/>
            <person name="Sikorski J."/>
            <person name="Woyke T."/>
            <person name="Bristow J."/>
            <person name="Eisen J.A."/>
            <person name="Markowitz V."/>
            <person name="Hugenholtz P."/>
            <person name="Klenk H.P."/>
            <person name="Kyrpides N.C."/>
        </authorList>
    </citation>
    <scope>NUCLEOTIDE SEQUENCE [LARGE SCALE GENOMIC DNA]</scope>
    <source>
        <strain evidence="4">DSM 11293 / JCM 15392 / SEBR 4228</strain>
    </source>
</reference>
<dbReference type="GO" id="GO:0097367">
    <property type="term" value="F:carbohydrate derivative binding"/>
    <property type="evidence" value="ECO:0007669"/>
    <property type="project" value="InterPro"/>
</dbReference>
<dbReference type="STRING" id="573413.Spirs_1095"/>
<feature type="domain" description="SIS" evidence="2">
    <location>
        <begin position="222"/>
        <end position="372"/>
    </location>
</feature>
<dbReference type="HOGENOM" id="CLU_012520_0_0_12"/>
<accession>E1R0X7</accession>
<dbReference type="KEGG" id="ssm:Spirs_1095"/>
<dbReference type="RefSeq" id="WP_013253690.1">
    <property type="nucleotide sequence ID" value="NC_014364.1"/>
</dbReference>
<dbReference type="GO" id="GO:0016853">
    <property type="term" value="F:isomerase activity"/>
    <property type="evidence" value="ECO:0007669"/>
    <property type="project" value="UniProtKB-KW"/>
</dbReference>
<evidence type="ECO:0000259" key="2">
    <source>
        <dbReference type="PROSITE" id="PS51464"/>
    </source>
</evidence>
<dbReference type="AlphaFoldDB" id="E1R0X7"/>
<dbReference type="InterPro" id="IPR001347">
    <property type="entry name" value="SIS_dom"/>
</dbReference>
<dbReference type="GO" id="GO:1901135">
    <property type="term" value="P:carbohydrate derivative metabolic process"/>
    <property type="evidence" value="ECO:0007669"/>
    <property type="project" value="InterPro"/>
</dbReference>
<dbReference type="InterPro" id="IPR046348">
    <property type="entry name" value="SIS_dom_sf"/>
</dbReference>
<dbReference type="Gene3D" id="3.40.50.10490">
    <property type="entry name" value="Glucose-6-phosphate isomerase like protein, domain 1"/>
    <property type="match status" value="2"/>
</dbReference>
<evidence type="ECO:0000256" key="1">
    <source>
        <dbReference type="ARBA" id="ARBA00022737"/>
    </source>
</evidence>
<evidence type="ECO:0000313" key="4">
    <source>
        <dbReference type="Proteomes" id="UP000002318"/>
    </source>
</evidence>
<dbReference type="PANTHER" id="PTHR10937">
    <property type="entry name" value="GLUCOSAMINE--FRUCTOSE-6-PHOSPHATE AMINOTRANSFERASE, ISOMERIZING"/>
    <property type="match status" value="1"/>
</dbReference>
<dbReference type="Pfam" id="PF01380">
    <property type="entry name" value="SIS"/>
    <property type="match status" value="1"/>
</dbReference>
<name>E1R0X7_SEDSS</name>
<gene>
    <name evidence="3" type="ordered locus">Spirs_1095</name>
</gene>
<feature type="domain" description="SIS" evidence="2">
    <location>
        <begin position="42"/>
        <end position="200"/>
    </location>
</feature>
<evidence type="ECO:0000313" key="3">
    <source>
        <dbReference type="EMBL" id="ADK80226.1"/>
    </source>
</evidence>
<dbReference type="EMBL" id="CP002116">
    <property type="protein sequence ID" value="ADK80226.1"/>
    <property type="molecule type" value="Genomic_DNA"/>
</dbReference>
<sequence>MAIPINTLTKHLDEYHREIHGCIHTATEIMAQPALWRQTGALIEKLLPKLVSFWGPSSNLLFSGAGSSHYVGMSITPALKRVFSTVEAISSTEMVMDPESSFPREEFVLISFARSGESPETNAVISLAEKLRPGSVKHVAITCNPDGSLAHIVDGLGKRGFVIVLPEGTNDRGLAMTSSFTSMAVAGFMLRAVVHGDVGRYREKVDALANIGERFLNDFPEMASRMVREGFQRIFFVASRPCFGGALEAHLKVQELSGGEVMAKAEDTLGFRHGFMAAVNSESLLVILFSSDPYRRLYEIDLAKELRKKKMGKKIVAICNKREDIEGLADYIFQTDSAIDSDDDNRAMMVTLAGQIIGFFVALSLGLNPDAPSPEGVIHRVVSGVTIYPYSTSENKA</sequence>
<keyword evidence="1" id="KW-0677">Repeat</keyword>
<protein>
    <submittedName>
        <fullName evidence="3">Sugar isomerase (SIS)</fullName>
    </submittedName>
</protein>
<dbReference type="PANTHER" id="PTHR10937:SF4">
    <property type="entry name" value="GLUCOSAMINE-6-PHOSPHATE DEAMINASE"/>
    <property type="match status" value="1"/>
</dbReference>
<dbReference type="CDD" id="cd05008">
    <property type="entry name" value="SIS_GlmS_GlmD_1"/>
    <property type="match status" value="1"/>
</dbReference>
<dbReference type="SUPFAM" id="SSF53697">
    <property type="entry name" value="SIS domain"/>
    <property type="match status" value="1"/>
</dbReference>
<dbReference type="Proteomes" id="UP000002318">
    <property type="component" value="Chromosome"/>
</dbReference>
<organism evidence="3 4">
    <name type="scientific">Sediminispirochaeta smaragdinae (strain DSM 11293 / JCM 15392 / SEBR 4228)</name>
    <name type="common">Spirochaeta smaragdinae</name>
    <dbReference type="NCBI Taxonomy" id="573413"/>
    <lineage>
        <taxon>Bacteria</taxon>
        <taxon>Pseudomonadati</taxon>
        <taxon>Spirochaetota</taxon>
        <taxon>Spirochaetia</taxon>
        <taxon>Spirochaetales</taxon>
        <taxon>Spirochaetaceae</taxon>
        <taxon>Sediminispirochaeta</taxon>
    </lineage>
</organism>
<dbReference type="PROSITE" id="PS51464">
    <property type="entry name" value="SIS"/>
    <property type="match status" value="2"/>
</dbReference>
<keyword evidence="3" id="KW-0413">Isomerase</keyword>